<evidence type="ECO:0000256" key="4">
    <source>
        <dbReference type="ARBA" id="ARBA00022806"/>
    </source>
</evidence>
<dbReference type="GO" id="GO:0003723">
    <property type="term" value="F:RNA binding"/>
    <property type="evidence" value="ECO:0007669"/>
    <property type="project" value="UniProtKB-KW"/>
</dbReference>
<feature type="compositionally biased region" description="Gly residues" evidence="8">
    <location>
        <begin position="77"/>
        <end position="87"/>
    </location>
</feature>
<name>M8AS79_AEGTA</name>
<dbReference type="InterPro" id="IPR011545">
    <property type="entry name" value="DEAD/DEAH_box_helicase_dom"/>
</dbReference>
<dbReference type="EnsemblPlants" id="EMT07342">
    <property type="protein sequence ID" value="EMT07342"/>
    <property type="gene ID" value="F775_05962"/>
</dbReference>
<evidence type="ECO:0000256" key="7">
    <source>
        <dbReference type="ARBA" id="ARBA00047984"/>
    </source>
</evidence>
<evidence type="ECO:0000256" key="3">
    <source>
        <dbReference type="ARBA" id="ARBA00022801"/>
    </source>
</evidence>
<feature type="compositionally biased region" description="Gly residues" evidence="8">
    <location>
        <begin position="712"/>
        <end position="723"/>
    </location>
</feature>
<feature type="domain" description="Helicase C-terminal" evidence="10">
    <location>
        <begin position="514"/>
        <end position="665"/>
    </location>
</feature>
<dbReference type="PROSITE" id="PS51194">
    <property type="entry name" value="HELICASE_CTER"/>
    <property type="match status" value="1"/>
</dbReference>
<organism evidence="12">
    <name type="scientific">Aegilops tauschii</name>
    <name type="common">Tausch's goatgrass</name>
    <name type="synonym">Aegilops squarrosa</name>
    <dbReference type="NCBI Taxonomy" id="37682"/>
    <lineage>
        <taxon>Eukaryota</taxon>
        <taxon>Viridiplantae</taxon>
        <taxon>Streptophyta</taxon>
        <taxon>Embryophyta</taxon>
        <taxon>Tracheophyta</taxon>
        <taxon>Spermatophyta</taxon>
        <taxon>Magnoliopsida</taxon>
        <taxon>Liliopsida</taxon>
        <taxon>Poales</taxon>
        <taxon>Poaceae</taxon>
        <taxon>BOP clade</taxon>
        <taxon>Pooideae</taxon>
        <taxon>Triticodae</taxon>
        <taxon>Triticeae</taxon>
        <taxon>Triticinae</taxon>
        <taxon>Aegilops</taxon>
    </lineage>
</organism>
<evidence type="ECO:0000256" key="8">
    <source>
        <dbReference type="SAM" id="MobiDB-lite"/>
    </source>
</evidence>
<feature type="compositionally biased region" description="Gly residues" evidence="8">
    <location>
        <begin position="671"/>
        <end position="687"/>
    </location>
</feature>
<feature type="region of interest" description="Disordered" evidence="8">
    <location>
        <begin position="1"/>
        <end position="115"/>
    </location>
</feature>
<comment type="catalytic activity">
    <reaction evidence="7">
        <text>ATP + H2O = ADP + phosphate + H(+)</text>
        <dbReference type="Rhea" id="RHEA:13065"/>
        <dbReference type="ChEBI" id="CHEBI:15377"/>
        <dbReference type="ChEBI" id="CHEBI:15378"/>
        <dbReference type="ChEBI" id="CHEBI:30616"/>
        <dbReference type="ChEBI" id="CHEBI:43474"/>
        <dbReference type="ChEBI" id="CHEBI:456216"/>
        <dbReference type="EC" id="3.6.4.13"/>
    </reaction>
</comment>
<dbReference type="PROSITE" id="PS51195">
    <property type="entry name" value="Q_MOTIF"/>
    <property type="match status" value="1"/>
</dbReference>
<dbReference type="PANTHER" id="PTHR47958">
    <property type="entry name" value="ATP-DEPENDENT RNA HELICASE DBP3"/>
    <property type="match status" value="1"/>
</dbReference>
<dbReference type="InterPro" id="IPR001650">
    <property type="entry name" value="Helicase_C-like"/>
</dbReference>
<dbReference type="SMART" id="SM00487">
    <property type="entry name" value="DEXDc"/>
    <property type="match status" value="1"/>
</dbReference>
<dbReference type="Gene3D" id="3.40.50.300">
    <property type="entry name" value="P-loop containing nucleotide triphosphate hydrolases"/>
    <property type="match status" value="3"/>
</dbReference>
<dbReference type="GO" id="GO:0005524">
    <property type="term" value="F:ATP binding"/>
    <property type="evidence" value="ECO:0007669"/>
    <property type="project" value="UniProtKB-KW"/>
</dbReference>
<feature type="region of interest" description="Disordered" evidence="8">
    <location>
        <begin position="671"/>
        <end position="729"/>
    </location>
</feature>
<dbReference type="GO" id="GO:0003724">
    <property type="term" value="F:RNA helicase activity"/>
    <property type="evidence" value="ECO:0007669"/>
    <property type="project" value="UniProtKB-EC"/>
</dbReference>
<dbReference type="CDD" id="cd17967">
    <property type="entry name" value="DEADc_DDX3_DDX4"/>
    <property type="match status" value="1"/>
</dbReference>
<sequence>MAAPSRTSWADVADAEHAPPAPVPAAAPATSNGPARADRSSYVPPHLRNRSSSTAPPVSSAPPPRAAPGLLGRPTSGVGGRFGGGGAPPRRWDREPNPFGDEEEVPAEPVPFDEHQNTGINFEAYEDIPVETSGREVPPAVGTFAEIDLGAALNDNIRRCKYVRPTPVQRHAIPISLAGRDLMACAQTGSGKTAAFCFPIISGIMRGPPVQRSQRGGSRTACPLALILSPTRELSMQIHEEARKFSYQTGVRVVVAYGGAPITQQYECSICMVGYAVSSSQRLCKSSDVNGLCGIAGCHALHMVTVNFAAMQSNMPPVMFISAGTELSFYLFVRHPDHKSVTYLIMGCFVDIPLFPIVLSDFVLDGTVVLDLVIHASQSLLKVEVEELDLSIWLRDLERGVDILVATPGRLVDLLERARVSLQSIRYLALDEADRMLDMGFEPQVRRIVEQMDMPPRGVRQTLLFSATFPGEIQRMASDFLENYIFLAVGRVGSSTELIAQRVEFVQEADKRSHLMDLLHAQRDSSEQGKQALTLVFVETKRGADSLENWLCTNGFPATSIHGDRNQQEREYALRSFKSGQTPILVATDVAARGLDIPHVAHVVNFDLPNDIDDYVHRIGRTGRAGKSGIATAFFNDNNSSMAKSLADLMQESNQEVPAWLTRYAARPSYGGGGGRNRRGAVGGSRFGGRDFRRESSSFGKGGGASDYAGGSSYGGGGYGGAGAPSAWD</sequence>
<evidence type="ECO:0000256" key="1">
    <source>
        <dbReference type="ARBA" id="ARBA00012552"/>
    </source>
</evidence>
<feature type="domain" description="DEAD-box RNA helicase Q" evidence="11">
    <location>
        <begin position="142"/>
        <end position="170"/>
    </location>
</feature>
<keyword evidence="4" id="KW-0347">Helicase</keyword>
<dbReference type="InterPro" id="IPR044763">
    <property type="entry name" value="Ded1/Dbp1_DEADc"/>
</dbReference>
<protein>
    <recommendedName>
        <fullName evidence="1">RNA helicase</fullName>
        <ecNumber evidence="1">3.6.4.13</ecNumber>
    </recommendedName>
</protein>
<keyword evidence="6" id="KW-0694">RNA-binding</keyword>
<evidence type="ECO:0000256" key="2">
    <source>
        <dbReference type="ARBA" id="ARBA00022741"/>
    </source>
</evidence>
<dbReference type="GO" id="GO:0016787">
    <property type="term" value="F:hydrolase activity"/>
    <property type="evidence" value="ECO:0007669"/>
    <property type="project" value="UniProtKB-KW"/>
</dbReference>
<feature type="domain" description="Helicase ATP-binding" evidence="9">
    <location>
        <begin position="173"/>
        <end position="487"/>
    </location>
</feature>
<dbReference type="PROSITE" id="PS51192">
    <property type="entry name" value="HELICASE_ATP_BIND_1"/>
    <property type="match status" value="1"/>
</dbReference>
<dbReference type="CDD" id="cd18787">
    <property type="entry name" value="SF2_C_DEAD"/>
    <property type="match status" value="1"/>
</dbReference>
<proteinExistence type="predicted"/>
<dbReference type="SMART" id="SM00490">
    <property type="entry name" value="HELICc"/>
    <property type="match status" value="1"/>
</dbReference>
<evidence type="ECO:0000256" key="5">
    <source>
        <dbReference type="ARBA" id="ARBA00022840"/>
    </source>
</evidence>
<evidence type="ECO:0000259" key="11">
    <source>
        <dbReference type="PROSITE" id="PS51195"/>
    </source>
</evidence>
<dbReference type="InterPro" id="IPR014014">
    <property type="entry name" value="RNA_helicase_DEAD_Q_motif"/>
</dbReference>
<dbReference type="SUPFAM" id="SSF52540">
    <property type="entry name" value="P-loop containing nucleoside triphosphate hydrolases"/>
    <property type="match status" value="2"/>
</dbReference>
<accession>M8AS79</accession>
<evidence type="ECO:0000256" key="6">
    <source>
        <dbReference type="ARBA" id="ARBA00022884"/>
    </source>
</evidence>
<dbReference type="AlphaFoldDB" id="M8AS79"/>
<keyword evidence="2" id="KW-0547">Nucleotide-binding</keyword>
<dbReference type="Pfam" id="PF00270">
    <property type="entry name" value="DEAD"/>
    <property type="match status" value="2"/>
</dbReference>
<dbReference type="InterPro" id="IPR027417">
    <property type="entry name" value="P-loop_NTPase"/>
</dbReference>
<keyword evidence="3" id="KW-0378">Hydrolase</keyword>
<evidence type="ECO:0000259" key="9">
    <source>
        <dbReference type="PROSITE" id="PS51192"/>
    </source>
</evidence>
<evidence type="ECO:0000259" key="10">
    <source>
        <dbReference type="PROSITE" id="PS51194"/>
    </source>
</evidence>
<dbReference type="InterPro" id="IPR014001">
    <property type="entry name" value="Helicase_ATP-bd"/>
</dbReference>
<dbReference type="FunFam" id="3.40.50.300:FF:000008">
    <property type="entry name" value="ATP-dependent RNA helicase RhlB"/>
    <property type="match status" value="1"/>
</dbReference>
<reference evidence="12" key="1">
    <citation type="submission" date="2015-06" db="UniProtKB">
        <authorList>
            <consortium name="EnsemblPlants"/>
        </authorList>
    </citation>
    <scope>IDENTIFICATION</scope>
</reference>
<dbReference type="EC" id="3.6.4.13" evidence="1"/>
<evidence type="ECO:0000313" key="12">
    <source>
        <dbReference type="EnsemblPlants" id="EMT07342"/>
    </source>
</evidence>
<dbReference type="Pfam" id="PF00271">
    <property type="entry name" value="Helicase_C"/>
    <property type="match status" value="1"/>
</dbReference>
<keyword evidence="5" id="KW-0067">ATP-binding</keyword>